<reference evidence="1 2" key="1">
    <citation type="submission" date="2019-06" db="EMBL/GenBank/DDBJ databases">
        <title>Whole genome shotgun sequence of Nitrobacter winogradskyi NBRC 14297.</title>
        <authorList>
            <person name="Hosoyama A."/>
            <person name="Uohara A."/>
            <person name="Ohji S."/>
            <person name="Ichikawa N."/>
        </authorList>
    </citation>
    <scope>NUCLEOTIDE SEQUENCE [LARGE SCALE GENOMIC DNA]</scope>
    <source>
        <strain evidence="1 2">NBRC 14297</strain>
    </source>
</reference>
<name>A0A4Y3W6V5_NITWI</name>
<accession>A0A4Y3W6V5</accession>
<dbReference type="AlphaFoldDB" id="A0A4Y3W6V5"/>
<evidence type="ECO:0000313" key="2">
    <source>
        <dbReference type="Proteomes" id="UP000318825"/>
    </source>
</evidence>
<protein>
    <submittedName>
        <fullName evidence="1">Uncharacterized protein</fullName>
    </submittedName>
</protein>
<evidence type="ECO:0000313" key="1">
    <source>
        <dbReference type="EMBL" id="GEC14275.1"/>
    </source>
</evidence>
<dbReference type="EMBL" id="BJNF01000002">
    <property type="protein sequence ID" value="GEC14275.1"/>
    <property type="molecule type" value="Genomic_DNA"/>
</dbReference>
<proteinExistence type="predicted"/>
<gene>
    <name evidence="1" type="ORF">NWI01_01670</name>
</gene>
<dbReference type="Proteomes" id="UP000318825">
    <property type="component" value="Unassembled WGS sequence"/>
</dbReference>
<comment type="caution">
    <text evidence="1">The sequence shown here is derived from an EMBL/GenBank/DDBJ whole genome shotgun (WGS) entry which is preliminary data.</text>
</comment>
<sequence length="116" mass="13473">MSSSPDRIPCLNPHCRRTAARSSADDADAKIVCGKCWRLLPAEIRADWKKFTAHERRMRRRVERRIAKGSIRRETVEQVGRLLCARHDRIWQRIESYFTVQAQPVGLEGFLQEVGL</sequence>
<organism evidence="1 2">
    <name type="scientific">Nitrobacter winogradskyi</name>
    <name type="common">Nitrobacter agilis</name>
    <dbReference type="NCBI Taxonomy" id="913"/>
    <lineage>
        <taxon>Bacteria</taxon>
        <taxon>Pseudomonadati</taxon>
        <taxon>Pseudomonadota</taxon>
        <taxon>Alphaproteobacteria</taxon>
        <taxon>Hyphomicrobiales</taxon>
        <taxon>Nitrobacteraceae</taxon>
        <taxon>Nitrobacter</taxon>
    </lineage>
</organism>